<dbReference type="GO" id="GO:0008139">
    <property type="term" value="F:nuclear localization sequence binding"/>
    <property type="evidence" value="ECO:0007669"/>
    <property type="project" value="TreeGrafter"/>
</dbReference>
<dbReference type="PANTHER" id="PTHR23193">
    <property type="entry name" value="NUCLEAR PORE COMPLEX PROTEIN NUP"/>
    <property type="match status" value="1"/>
</dbReference>
<dbReference type="RefSeq" id="XP_018325745.1">
    <property type="nucleotide sequence ID" value="XM_018470243.1"/>
</dbReference>
<dbReference type="Proteomes" id="UP000192223">
    <property type="component" value="Unplaced"/>
</dbReference>
<dbReference type="OrthoDB" id="248320at2759"/>
<keyword evidence="6" id="KW-1185">Reference proteome</keyword>
<accession>A0A1W4X0A0</accession>
<evidence type="ECO:0000256" key="1">
    <source>
        <dbReference type="ARBA" id="ARBA00004123"/>
    </source>
</evidence>
<keyword evidence="2" id="KW-0813">Transport</keyword>
<evidence type="ECO:0000256" key="2">
    <source>
        <dbReference type="ARBA" id="ARBA00022448"/>
    </source>
</evidence>
<dbReference type="InterPro" id="IPR026054">
    <property type="entry name" value="Nucleoporin"/>
</dbReference>
<evidence type="ECO:0000313" key="7">
    <source>
        <dbReference type="RefSeq" id="XP_018325745.1"/>
    </source>
</evidence>
<feature type="domain" description="Nucleoporin Nup159/Nup146 N-terminal" evidence="5">
    <location>
        <begin position="93"/>
        <end position="376"/>
    </location>
</feature>
<name>A0A1W4X0A0_AGRPL</name>
<dbReference type="GO" id="GO:0017056">
    <property type="term" value="F:structural constituent of nuclear pore"/>
    <property type="evidence" value="ECO:0007669"/>
    <property type="project" value="TreeGrafter"/>
</dbReference>
<keyword evidence="3" id="KW-0539">Nucleus</keyword>
<evidence type="ECO:0000256" key="3">
    <source>
        <dbReference type="ARBA" id="ARBA00023242"/>
    </source>
</evidence>
<dbReference type="KEGG" id="apln:108737414"/>
<dbReference type="InterPro" id="IPR039462">
    <property type="entry name" value="Nup159/Nup146_N"/>
</dbReference>
<dbReference type="PANTHER" id="PTHR23193:SF46">
    <property type="entry name" value="NUCLEAR PORE COMPLEX PROTEIN NUP214"/>
    <property type="match status" value="1"/>
</dbReference>
<dbReference type="SUPFAM" id="SSF117289">
    <property type="entry name" value="Nucleoporin domain"/>
    <property type="match status" value="1"/>
</dbReference>
<dbReference type="STRING" id="224129.A0A1W4X0A0"/>
<proteinExistence type="predicted"/>
<dbReference type="Gene3D" id="2.130.10.10">
    <property type="entry name" value="YVTN repeat-like/Quinoprotein amine dehydrogenase"/>
    <property type="match status" value="1"/>
</dbReference>
<reference evidence="7" key="1">
    <citation type="submission" date="2025-08" db="UniProtKB">
        <authorList>
            <consortium name="RefSeq"/>
        </authorList>
    </citation>
    <scope>IDENTIFICATION</scope>
    <source>
        <tissue evidence="7">Entire body</tissue>
    </source>
</reference>
<comment type="subcellular location">
    <subcellularLocation>
        <location evidence="1">Nucleus</location>
    </subcellularLocation>
</comment>
<dbReference type="FunCoup" id="A0A1W4X0A0">
    <property type="interactions" value="1678"/>
</dbReference>
<sequence>MAKTGPAPIDTQEFQFKLHSRFKVYDYKDGGSFTTACNLVAAASRYGLIFFGSNDAYFEVIQLKTIEGASLKDGENKNYERRTVFLPSHPHFLSVNCDNTKLAVVVKKDDCPVCLFYDVCSFVKNDILVVNEVRLSASPNVSITDVSWNPAIPGIFSACKNDGTLGVYEFKETGIEIKELPSDAHATCMCWSPKGKQIAIGDQMGKITQYKPDLKAARIIEAPNLNCVHTVVSLQWISNFQFMAMYKPVEPDSQSLLMVVDAPKAEPISYTNYEDICYSNGTTRPSQFYMIHISQWNVVMVSSSNSMEIGVMGFEKNHWIQWLLDDSSRAELPLSSNRQDTLPVGMVLDTGSTEPVIFGENTLPPAPYLFLMSHHGLVVCFKVLNLKTGAPTLCSPPDNLPDLSGLHHFKQTSTTVPTSIIQTKPKKEIAPGITTVIQTPFSFTPSVTSGIPASSVITTPFIFSPQNQITVKDHTETARTAFEKPVLPTFTENTVTIKKVEPLVQQSLFNIQKPQGPFTPPLTGAESVLKSQNSLSIGQTSGLFGNSTFVPAPKFQESSSQVKDTVTSKCATPPTAISKTTSISRKSGEIKQDKVPPTDKIIVENVYESQEDTEALVGKMVREECEFLEAELKVLLHRARQIKVNLGTEDEIARMLQQTDSLHEFVSEVTENTASQAAEVHHLKQLVIQGWIWYEEAQSRFAASKDPTMNLLQRSQPLDPASKKQLDDIRQLLYYLETQLVQASGALDERWETFQDSCRKTLRLRIPTLENVFQTMVKQNGTLMKQKYILKDIANRIHSFRSKSKGSALLLSLDNVETLKNQLETLQLQPHSLQEMQYERIVRKQENFTASKIEKLKNHLKSQKVAHVAVNKPQLSGSFMQTLMERSTNEKQKAEVCRTLFPEKVTTLLGAGVSPIPAEKEAPVNYSPIQSTPKMDPATLRAKVIPTAQLIFSPVTKSTDLQTSTFKFSTTKPPSEQIISGFKLASDKGFSTFNTTTTVNNITVPTTNKVFVESSQATSKSNNVPPIAQSSKIITFGAPSFSSTTTSITSLGNVPLFVSSAPMSSGIFILPKTTSAVSETKSGTESKKEVILPFTSKPASLSGFTFGSAFAPTTDSANVFTAKGGSLFGSTSITPIQPPKTTISANAASATTTTTTGFNFTITPKSSCVIPSSEANKTPVSLIPSNASTSTGISFNVPAFSLQSPASTTNKSSDTPEMSKPFQISSSLTKSEPVTTSSAFTQPFSFSSPNLGNVFTSKTTSSTETTSSSLGSGLLEVNASLPVSSIEAPETAIVPINEVSTSTVTLNIGEEKKIQSTVFGGTVTSVTDSLTKSIAAVEKPETVVSSSMLNNSMIVSSSQDFTSKALTVTTSTPSLLTPASSAPQPITFGVIETSSPITASTPYKAVSSVIESSKDTVSALSQTSQSSGFATQSPTPTPAFGSMLAFDSKPLFGTTAATTATTQTTSSNVFGTTFGNAQAPFGASVTSSGGGGSNIFGGVPATTSTSFTTNGSIFGAQTANATSPFAVSSTTQSIFGTPASVQPVFGSPATTQSIFGSSNTPTGNIFGTTTNTQSVFGTAAPVTTQNAFGTPTSSIFGGSSGFGSGTTPVSITPSVFGTPSSTQSVFGTSAPVASQSSFNFASAAANIPSTTSAFGFAQKPVFESNFGSTNTTANANSFSFGNVNLGTTTSTSGFGSPAFGQTQNPFAAKPTEQKPVFGGGGSLFGKPAATTATSSIFGGGSSSTAFGSSGFNQPQSSNFGSSSAFGQPAFGQSTFGSSNFGGSPQPTGAFSGGTSGSVGQTGFGFNQQAKPAFGSGPVFGSPPAFGGAPTFGSSPVFGGSPGFGGTSKVFGLTSPTPGFGSTTQQNPTFANMANQNIGFGALAQMSSTTSTAPSFSGGSSFSSWR</sequence>
<dbReference type="InParanoid" id="A0A1W4X0A0"/>
<dbReference type="GeneID" id="108737414"/>
<evidence type="ECO:0000256" key="4">
    <source>
        <dbReference type="SAM" id="MobiDB-lite"/>
    </source>
</evidence>
<dbReference type="GO" id="GO:0005643">
    <property type="term" value="C:nuclear pore"/>
    <property type="evidence" value="ECO:0007669"/>
    <property type="project" value="TreeGrafter"/>
</dbReference>
<evidence type="ECO:0000313" key="6">
    <source>
        <dbReference type="Proteomes" id="UP000192223"/>
    </source>
</evidence>
<dbReference type="GO" id="GO:0006606">
    <property type="term" value="P:protein import into nucleus"/>
    <property type="evidence" value="ECO:0007669"/>
    <property type="project" value="TreeGrafter"/>
</dbReference>
<feature type="region of interest" description="Disordered" evidence="4">
    <location>
        <begin position="1204"/>
        <end position="1230"/>
    </location>
</feature>
<dbReference type="CTD" id="8021"/>
<protein>
    <submittedName>
        <fullName evidence="7">Nuclear pore complex protein Nup214 isoform X1</fullName>
    </submittedName>
</protein>
<evidence type="ECO:0000259" key="5">
    <source>
        <dbReference type="Pfam" id="PF16755"/>
    </source>
</evidence>
<dbReference type="InterPro" id="IPR015943">
    <property type="entry name" value="WD40/YVTN_repeat-like_dom_sf"/>
</dbReference>
<gene>
    <name evidence="7" type="primary">LOC108737414</name>
</gene>
<dbReference type="Pfam" id="PF16755">
    <property type="entry name" value="Beta-prop_NUP159_NUP214"/>
    <property type="match status" value="1"/>
</dbReference>
<organism evidence="6 7">
    <name type="scientific">Agrilus planipennis</name>
    <name type="common">Emerald ash borer</name>
    <name type="synonym">Agrilus marcopoli</name>
    <dbReference type="NCBI Taxonomy" id="224129"/>
    <lineage>
        <taxon>Eukaryota</taxon>
        <taxon>Metazoa</taxon>
        <taxon>Ecdysozoa</taxon>
        <taxon>Arthropoda</taxon>
        <taxon>Hexapoda</taxon>
        <taxon>Insecta</taxon>
        <taxon>Pterygota</taxon>
        <taxon>Neoptera</taxon>
        <taxon>Endopterygota</taxon>
        <taxon>Coleoptera</taxon>
        <taxon>Polyphaga</taxon>
        <taxon>Elateriformia</taxon>
        <taxon>Buprestoidea</taxon>
        <taxon>Buprestidae</taxon>
        <taxon>Agrilinae</taxon>
        <taxon>Agrilus</taxon>
    </lineage>
</organism>
<dbReference type="GO" id="GO:0006405">
    <property type="term" value="P:RNA export from nucleus"/>
    <property type="evidence" value="ECO:0007669"/>
    <property type="project" value="TreeGrafter"/>
</dbReference>